<dbReference type="PATRIC" id="fig|1302648.3.peg.1240"/>
<evidence type="ECO:0000256" key="6">
    <source>
        <dbReference type="ARBA" id="ARBA00025295"/>
    </source>
</evidence>
<dbReference type="InterPro" id="IPR000120">
    <property type="entry name" value="Amidase"/>
</dbReference>
<comment type="caution">
    <text evidence="10">The sequence shown here is derived from an EMBL/GenBank/DDBJ whole genome shotgun (WGS) entry which is preliminary data.</text>
</comment>
<dbReference type="InterPro" id="IPR004412">
    <property type="entry name" value="GatA"/>
</dbReference>
<dbReference type="Gene3D" id="3.90.1300.10">
    <property type="entry name" value="Amidase signature (AS) domain"/>
    <property type="match status" value="1"/>
</dbReference>
<dbReference type="InterPro" id="IPR023631">
    <property type="entry name" value="Amidase_dom"/>
</dbReference>
<dbReference type="GO" id="GO:0030956">
    <property type="term" value="C:glutamyl-tRNA(Gln) amidotransferase complex"/>
    <property type="evidence" value="ECO:0007669"/>
    <property type="project" value="InterPro"/>
</dbReference>
<dbReference type="Proteomes" id="UP000029381">
    <property type="component" value="Unassembled WGS sequence"/>
</dbReference>
<dbReference type="EC" id="6.3.5.7" evidence="8"/>
<comment type="catalytic activity">
    <reaction evidence="7 8">
        <text>L-glutamyl-tRNA(Gln) + L-glutamine + ATP + H2O = L-glutaminyl-tRNA(Gln) + L-glutamate + ADP + phosphate + H(+)</text>
        <dbReference type="Rhea" id="RHEA:17521"/>
        <dbReference type="Rhea" id="RHEA-COMP:9681"/>
        <dbReference type="Rhea" id="RHEA-COMP:9684"/>
        <dbReference type="ChEBI" id="CHEBI:15377"/>
        <dbReference type="ChEBI" id="CHEBI:15378"/>
        <dbReference type="ChEBI" id="CHEBI:29985"/>
        <dbReference type="ChEBI" id="CHEBI:30616"/>
        <dbReference type="ChEBI" id="CHEBI:43474"/>
        <dbReference type="ChEBI" id="CHEBI:58359"/>
        <dbReference type="ChEBI" id="CHEBI:78520"/>
        <dbReference type="ChEBI" id="CHEBI:78521"/>
        <dbReference type="ChEBI" id="CHEBI:456216"/>
        <dbReference type="EC" id="6.3.5.7"/>
    </reaction>
</comment>
<dbReference type="PANTHER" id="PTHR11895:SF151">
    <property type="entry name" value="GLUTAMYL-TRNA(GLN) AMIDOTRANSFERASE SUBUNIT A"/>
    <property type="match status" value="1"/>
</dbReference>
<evidence type="ECO:0000256" key="4">
    <source>
        <dbReference type="ARBA" id="ARBA00022840"/>
    </source>
</evidence>
<evidence type="ECO:0000256" key="5">
    <source>
        <dbReference type="ARBA" id="ARBA00022917"/>
    </source>
</evidence>
<keyword evidence="11" id="KW-1185">Reference proteome</keyword>
<dbReference type="AlphaFoldDB" id="A0A091C481"/>
<evidence type="ECO:0000256" key="2">
    <source>
        <dbReference type="ARBA" id="ARBA00022598"/>
    </source>
</evidence>
<feature type="domain" description="Amidase" evidence="9">
    <location>
        <begin position="25"/>
        <end position="463"/>
    </location>
</feature>
<evidence type="ECO:0000256" key="3">
    <source>
        <dbReference type="ARBA" id="ARBA00022741"/>
    </source>
</evidence>
<gene>
    <name evidence="8" type="primary">gatA</name>
    <name evidence="10" type="ORF">TMU3MR103_1273</name>
</gene>
<dbReference type="EMBL" id="JPVT01000126">
    <property type="protein sequence ID" value="KFN90887.1"/>
    <property type="molecule type" value="Genomic_DNA"/>
</dbReference>
<dbReference type="PANTHER" id="PTHR11895">
    <property type="entry name" value="TRANSAMIDASE"/>
    <property type="match status" value="1"/>
</dbReference>
<comment type="subunit">
    <text evidence="8">Heterotrimer of A, B and C subunits.</text>
</comment>
<accession>A0A091C481</accession>
<dbReference type="GO" id="GO:0005524">
    <property type="term" value="F:ATP binding"/>
    <property type="evidence" value="ECO:0007669"/>
    <property type="project" value="UniProtKB-KW"/>
</dbReference>
<organism evidence="10 11">
    <name type="scientific">Tetragenococcus muriaticus 3MR10-3</name>
    <dbReference type="NCBI Taxonomy" id="1302648"/>
    <lineage>
        <taxon>Bacteria</taxon>
        <taxon>Bacillati</taxon>
        <taxon>Bacillota</taxon>
        <taxon>Bacilli</taxon>
        <taxon>Lactobacillales</taxon>
        <taxon>Enterococcaceae</taxon>
        <taxon>Tetragenococcus</taxon>
    </lineage>
</organism>
<evidence type="ECO:0000313" key="10">
    <source>
        <dbReference type="EMBL" id="KFN90887.1"/>
    </source>
</evidence>
<dbReference type="GO" id="GO:0016740">
    <property type="term" value="F:transferase activity"/>
    <property type="evidence" value="ECO:0007669"/>
    <property type="project" value="UniProtKB-KW"/>
</dbReference>
<name>A0A091C481_9ENTE</name>
<evidence type="ECO:0000313" key="11">
    <source>
        <dbReference type="Proteomes" id="UP000029381"/>
    </source>
</evidence>
<keyword evidence="10" id="KW-0808">Transferase</keyword>
<protein>
    <recommendedName>
        <fullName evidence="8">Glutamyl-tRNA(Gln) amidotransferase subunit A</fullName>
        <shortName evidence="8">Glu-ADT subunit A</shortName>
        <ecNumber evidence="8">6.3.5.7</ecNumber>
    </recommendedName>
</protein>
<reference evidence="10 11" key="1">
    <citation type="submission" date="2014-08" db="EMBL/GenBank/DDBJ databases">
        <title>Genome sequence of Tetragenococcus muriaticus.</title>
        <authorList>
            <person name="Chuea-nongthon C."/>
            <person name="Rodtong S."/>
            <person name="Yongsawatdigul J."/>
            <person name="Steele J.L."/>
            <person name="Liu X.-y."/>
            <person name="Speers J."/>
            <person name="Glasner J.D."/>
            <person name="Neeno-Eckwall E.C."/>
        </authorList>
    </citation>
    <scope>NUCLEOTIDE SEQUENCE [LARGE SCALE GENOMIC DNA]</scope>
    <source>
        <strain evidence="10 11">3MR10-3</strain>
    </source>
</reference>
<dbReference type="InterPro" id="IPR020556">
    <property type="entry name" value="Amidase_CS"/>
</dbReference>
<keyword evidence="2 8" id="KW-0436">Ligase</keyword>
<dbReference type="RefSeq" id="WP_028789429.1">
    <property type="nucleotide sequence ID" value="NZ_JPVT01000126.1"/>
</dbReference>
<proteinExistence type="inferred from homology"/>
<sequence>MTKIYGKTLEELHTLLVSKEITVVELIQETFAHLKEIEPEIDSFITLNEEKALEMARAIDEKGVSEENILAGLPIGIKDNIVTKDLLTTAASKMLYNFEPIYDATVMEKVHQSNMIPVGKLNMDEFAMGGSTENSYFKTTKNAWDTSKVPGGSSGGSAAAVASGQIPLALGTDTGGSIRQPAAFNGIVGMKPTYGRVSRFGLIAFGSSLDQIGPLTRTVKDNALALNAISGYDAKDGTSSGQAVPDFTNNLEKSMEGMKIALPKEYLDKGVDDEIKDAVLKAADTFRSLGATVEEVSLPHSKYGVAAYYIIASSEASSNLQRFDGIRYGYRSENVASLEDVYVNSRSEGFGDEVKRRIMLGTFSLSAGYFDAFFKKAAQVRTLIRQDFKKVFADYDLIIGPTTPTVAFGLGEEIDDPVTMYTNDVLTIPVNLAGLPGMSLPCGFSNNLPIGLQLIGDRFAEETMYQAAYSFEQATEFHNKKPEIFERSK</sequence>
<keyword evidence="3 8" id="KW-0547">Nucleotide-binding</keyword>
<comment type="similarity">
    <text evidence="1 8">Belongs to the amidase family. GatA subfamily.</text>
</comment>
<evidence type="ECO:0000256" key="8">
    <source>
        <dbReference type="HAMAP-Rule" id="MF_00120"/>
    </source>
</evidence>
<keyword evidence="4 8" id="KW-0067">ATP-binding</keyword>
<comment type="function">
    <text evidence="6 8">Allows the formation of correctly charged Gln-tRNA(Gln) through the transamidation of misacylated Glu-tRNA(Gln) in organisms which lack glutaminyl-tRNA synthetase. The reaction takes place in the presence of glutamine and ATP through an activated gamma-phospho-Glu-tRNA(Gln).</text>
</comment>
<dbReference type="InterPro" id="IPR036928">
    <property type="entry name" value="AS_sf"/>
</dbReference>
<dbReference type="NCBIfam" id="TIGR00132">
    <property type="entry name" value="gatA"/>
    <property type="match status" value="1"/>
</dbReference>
<dbReference type="PROSITE" id="PS00571">
    <property type="entry name" value="AMIDASES"/>
    <property type="match status" value="1"/>
</dbReference>
<dbReference type="GO" id="GO:0050567">
    <property type="term" value="F:glutaminyl-tRNA synthase (glutamine-hydrolyzing) activity"/>
    <property type="evidence" value="ECO:0007669"/>
    <property type="project" value="UniProtKB-UniRule"/>
</dbReference>
<dbReference type="GO" id="GO:0006412">
    <property type="term" value="P:translation"/>
    <property type="evidence" value="ECO:0007669"/>
    <property type="project" value="UniProtKB-UniRule"/>
</dbReference>
<feature type="active site" description="Charge relay system" evidence="8">
    <location>
        <position position="78"/>
    </location>
</feature>
<evidence type="ECO:0000256" key="7">
    <source>
        <dbReference type="ARBA" id="ARBA00047407"/>
    </source>
</evidence>
<dbReference type="HAMAP" id="MF_00120">
    <property type="entry name" value="GatA"/>
    <property type="match status" value="1"/>
</dbReference>
<dbReference type="SUPFAM" id="SSF75304">
    <property type="entry name" value="Amidase signature (AS) enzymes"/>
    <property type="match status" value="1"/>
</dbReference>
<feature type="active site" description="Acyl-ester intermediate" evidence="8">
    <location>
        <position position="177"/>
    </location>
</feature>
<feature type="active site" description="Charge relay system" evidence="8">
    <location>
        <position position="153"/>
    </location>
</feature>
<evidence type="ECO:0000256" key="1">
    <source>
        <dbReference type="ARBA" id="ARBA00008069"/>
    </source>
</evidence>
<keyword evidence="5 8" id="KW-0648">Protein biosynthesis</keyword>
<evidence type="ECO:0000259" key="9">
    <source>
        <dbReference type="Pfam" id="PF01425"/>
    </source>
</evidence>
<dbReference type="Pfam" id="PF01425">
    <property type="entry name" value="Amidase"/>
    <property type="match status" value="1"/>
</dbReference>